<proteinExistence type="predicted"/>
<dbReference type="Proteomes" id="UP000235145">
    <property type="component" value="Unassembled WGS sequence"/>
</dbReference>
<dbReference type="AlphaFoldDB" id="A0A9R1UQU5"/>
<gene>
    <name evidence="3" type="ORF">LSAT_V11C800446920</name>
</gene>
<evidence type="ECO:0000313" key="4">
    <source>
        <dbReference type="Proteomes" id="UP000235145"/>
    </source>
</evidence>
<dbReference type="InterPro" id="IPR005162">
    <property type="entry name" value="Retrotrans_gag_dom"/>
</dbReference>
<evidence type="ECO:0000256" key="1">
    <source>
        <dbReference type="SAM" id="MobiDB-lite"/>
    </source>
</evidence>
<comment type="caution">
    <text evidence="3">The sequence shown here is derived from an EMBL/GenBank/DDBJ whole genome shotgun (WGS) entry which is preliminary data.</text>
</comment>
<evidence type="ECO:0000259" key="2">
    <source>
        <dbReference type="Pfam" id="PF03732"/>
    </source>
</evidence>
<sequence length="315" mass="35885">MPPRRNTKSNPKVTPTTKPTIGQTRRGRPSRNPVVIPLTETPTSSTPIPLPPKSGLPQTTTKLEQLVSEHVTIAIATARSLNVGRQVVEVNGLGNKVGSTLQLHPEVPRRTCSYKDFMNCKPRNFYGNECVVGLSRWFEKVEVVFDICYCSEGSNVCFVAWTLIDGALTWWTDHVKTFGVSVANSMSWENMKELLIEEYFPREEEQRLEIELWYLKMKGYDVKPYTRRFNDLSLLYPGIVKPECKKVNRYIWGLASQIKGMVLSSKPTTYLSAKRLAMQLIKYEIENGVMVEKIETPKVNNNNHKHKSNGANRNH</sequence>
<feature type="region of interest" description="Disordered" evidence="1">
    <location>
        <begin position="296"/>
        <end position="315"/>
    </location>
</feature>
<protein>
    <recommendedName>
        <fullName evidence="2">Retrotransposon gag domain-containing protein</fullName>
    </recommendedName>
</protein>
<feature type="region of interest" description="Disordered" evidence="1">
    <location>
        <begin position="1"/>
        <end position="51"/>
    </location>
</feature>
<organism evidence="3 4">
    <name type="scientific">Lactuca sativa</name>
    <name type="common">Garden lettuce</name>
    <dbReference type="NCBI Taxonomy" id="4236"/>
    <lineage>
        <taxon>Eukaryota</taxon>
        <taxon>Viridiplantae</taxon>
        <taxon>Streptophyta</taxon>
        <taxon>Embryophyta</taxon>
        <taxon>Tracheophyta</taxon>
        <taxon>Spermatophyta</taxon>
        <taxon>Magnoliopsida</taxon>
        <taxon>eudicotyledons</taxon>
        <taxon>Gunneridae</taxon>
        <taxon>Pentapetalae</taxon>
        <taxon>asterids</taxon>
        <taxon>campanulids</taxon>
        <taxon>Asterales</taxon>
        <taxon>Asteraceae</taxon>
        <taxon>Cichorioideae</taxon>
        <taxon>Cichorieae</taxon>
        <taxon>Lactucinae</taxon>
        <taxon>Lactuca</taxon>
    </lineage>
</organism>
<feature type="compositionally biased region" description="Basic residues" evidence="1">
    <location>
        <begin position="303"/>
        <end position="315"/>
    </location>
</feature>
<name>A0A9R1UQU5_LACSA</name>
<dbReference type="Pfam" id="PF03732">
    <property type="entry name" value="Retrotrans_gag"/>
    <property type="match status" value="1"/>
</dbReference>
<reference evidence="3 4" key="1">
    <citation type="journal article" date="2017" name="Nat. Commun.">
        <title>Genome assembly with in vitro proximity ligation data and whole-genome triplication in lettuce.</title>
        <authorList>
            <person name="Reyes-Chin-Wo S."/>
            <person name="Wang Z."/>
            <person name="Yang X."/>
            <person name="Kozik A."/>
            <person name="Arikit S."/>
            <person name="Song C."/>
            <person name="Xia L."/>
            <person name="Froenicke L."/>
            <person name="Lavelle D.O."/>
            <person name="Truco M.J."/>
            <person name="Xia R."/>
            <person name="Zhu S."/>
            <person name="Xu C."/>
            <person name="Xu H."/>
            <person name="Xu X."/>
            <person name="Cox K."/>
            <person name="Korf I."/>
            <person name="Meyers B.C."/>
            <person name="Michelmore R.W."/>
        </authorList>
    </citation>
    <scope>NUCLEOTIDE SEQUENCE [LARGE SCALE GENOMIC DNA]</scope>
    <source>
        <strain evidence="4">cv. Salinas</strain>
        <tissue evidence="3">Seedlings</tissue>
    </source>
</reference>
<accession>A0A9R1UQU5</accession>
<dbReference type="EMBL" id="NBSK02000008">
    <property type="protein sequence ID" value="KAJ0191788.1"/>
    <property type="molecule type" value="Genomic_DNA"/>
</dbReference>
<feature type="compositionally biased region" description="Low complexity" evidence="1">
    <location>
        <begin position="36"/>
        <end position="47"/>
    </location>
</feature>
<feature type="compositionally biased region" description="Polar residues" evidence="1">
    <location>
        <begin position="8"/>
        <end position="23"/>
    </location>
</feature>
<feature type="domain" description="Retrotransposon gag" evidence="2">
    <location>
        <begin position="158"/>
        <end position="254"/>
    </location>
</feature>
<evidence type="ECO:0000313" key="3">
    <source>
        <dbReference type="EMBL" id="KAJ0191788.1"/>
    </source>
</evidence>
<keyword evidence="4" id="KW-1185">Reference proteome</keyword>